<name>A0A4Y2EQ16_ARAVE</name>
<sequence length="164" mass="18775">MWLSKTWKEVSEPTIQKCFVVTNFPANVCIEKHSSTEDIDVRDLQILLNNGNFSDTSAKEFISIDDDILTEVPIDNGNDTIKRHMNIDSSDDDECNINEDISDKELSIKSYGSFLDTVSELKKFALSRGEAEKLELLKHTTILTERRIVHKGYVQKALLDYFEI</sequence>
<protein>
    <recommendedName>
        <fullName evidence="3">DDE-1 domain-containing protein</fullName>
    </recommendedName>
</protein>
<dbReference type="OrthoDB" id="10233852at2759"/>
<dbReference type="AlphaFoldDB" id="A0A4Y2EQ16"/>
<dbReference type="Proteomes" id="UP000499080">
    <property type="component" value="Unassembled WGS sequence"/>
</dbReference>
<accession>A0A4Y2EQ16</accession>
<evidence type="ECO:0000313" key="2">
    <source>
        <dbReference type="Proteomes" id="UP000499080"/>
    </source>
</evidence>
<organism evidence="1 2">
    <name type="scientific">Araneus ventricosus</name>
    <name type="common">Orbweaver spider</name>
    <name type="synonym">Epeira ventricosa</name>
    <dbReference type="NCBI Taxonomy" id="182803"/>
    <lineage>
        <taxon>Eukaryota</taxon>
        <taxon>Metazoa</taxon>
        <taxon>Ecdysozoa</taxon>
        <taxon>Arthropoda</taxon>
        <taxon>Chelicerata</taxon>
        <taxon>Arachnida</taxon>
        <taxon>Araneae</taxon>
        <taxon>Araneomorphae</taxon>
        <taxon>Entelegynae</taxon>
        <taxon>Araneoidea</taxon>
        <taxon>Araneidae</taxon>
        <taxon>Araneus</taxon>
    </lineage>
</organism>
<evidence type="ECO:0000313" key="1">
    <source>
        <dbReference type="EMBL" id="GBM30005.1"/>
    </source>
</evidence>
<evidence type="ECO:0008006" key="3">
    <source>
        <dbReference type="Google" id="ProtNLM"/>
    </source>
</evidence>
<comment type="caution">
    <text evidence="1">The sequence shown here is derived from an EMBL/GenBank/DDBJ whole genome shotgun (WGS) entry which is preliminary data.</text>
</comment>
<gene>
    <name evidence="1" type="ORF">AVEN_165580_1</name>
</gene>
<proteinExistence type="predicted"/>
<reference evidence="1 2" key="1">
    <citation type="journal article" date="2019" name="Sci. Rep.">
        <title>Orb-weaving spider Araneus ventricosus genome elucidates the spidroin gene catalogue.</title>
        <authorList>
            <person name="Kono N."/>
            <person name="Nakamura H."/>
            <person name="Ohtoshi R."/>
            <person name="Moran D.A.P."/>
            <person name="Shinohara A."/>
            <person name="Yoshida Y."/>
            <person name="Fujiwara M."/>
            <person name="Mori M."/>
            <person name="Tomita M."/>
            <person name="Arakawa K."/>
        </authorList>
    </citation>
    <scope>NUCLEOTIDE SEQUENCE [LARGE SCALE GENOMIC DNA]</scope>
</reference>
<keyword evidence="2" id="KW-1185">Reference proteome</keyword>
<dbReference type="EMBL" id="BGPR01000650">
    <property type="protein sequence ID" value="GBM30005.1"/>
    <property type="molecule type" value="Genomic_DNA"/>
</dbReference>